<dbReference type="InterPro" id="IPR015422">
    <property type="entry name" value="PyrdxlP-dep_Trfase_small"/>
</dbReference>
<dbReference type="GO" id="GO:0030170">
    <property type="term" value="F:pyridoxal phosphate binding"/>
    <property type="evidence" value="ECO:0007669"/>
    <property type="project" value="InterPro"/>
</dbReference>
<dbReference type="InterPro" id="IPR049704">
    <property type="entry name" value="Aminotrans_3_PPA_site"/>
</dbReference>
<comment type="similarity">
    <text evidence="1 3">Belongs to the class-III pyridoxal-phosphate-dependent aminotransferase family.</text>
</comment>
<proteinExistence type="inferred from homology"/>
<gene>
    <name evidence="5" type="ORF">EA473_12460</name>
</gene>
<keyword evidence="2 3" id="KW-0663">Pyridoxal phosphate</keyword>
<protein>
    <submittedName>
        <fullName evidence="5">Aspartate aminotransferase family protein</fullName>
    </submittedName>
</protein>
<evidence type="ECO:0000313" key="6">
    <source>
        <dbReference type="Proteomes" id="UP000282323"/>
    </source>
</evidence>
<dbReference type="InterPro" id="IPR005814">
    <property type="entry name" value="Aminotrans_3"/>
</dbReference>
<dbReference type="OrthoDB" id="6534at2157"/>
<dbReference type="AlphaFoldDB" id="A0A3N6LV25"/>
<dbReference type="GO" id="GO:0005829">
    <property type="term" value="C:cytosol"/>
    <property type="evidence" value="ECO:0007669"/>
    <property type="project" value="TreeGrafter"/>
</dbReference>
<dbReference type="RefSeq" id="WP_124195940.1">
    <property type="nucleotide sequence ID" value="NZ_REGA01000010.1"/>
</dbReference>
<dbReference type="Proteomes" id="UP000282323">
    <property type="component" value="Unassembled WGS sequence"/>
</dbReference>
<keyword evidence="5" id="KW-0808">Transferase</keyword>
<comment type="caution">
    <text evidence="5">The sequence shown here is derived from an EMBL/GenBank/DDBJ whole genome shotgun (WGS) entry which is preliminary data.</text>
</comment>
<keyword evidence="5" id="KW-0032">Aminotransferase</keyword>
<dbReference type="EMBL" id="REGA01000010">
    <property type="protein sequence ID" value="RQG94183.1"/>
    <property type="molecule type" value="Genomic_DNA"/>
</dbReference>
<dbReference type="PANTHER" id="PTHR43094:SF1">
    <property type="entry name" value="AMINOTRANSFERASE CLASS-III"/>
    <property type="match status" value="1"/>
</dbReference>
<dbReference type="GO" id="GO:0008483">
    <property type="term" value="F:transaminase activity"/>
    <property type="evidence" value="ECO:0007669"/>
    <property type="project" value="UniProtKB-KW"/>
</dbReference>
<dbReference type="PROSITE" id="PS00600">
    <property type="entry name" value="AA_TRANSFER_CLASS_3"/>
    <property type="match status" value="1"/>
</dbReference>
<dbReference type="InterPro" id="IPR015421">
    <property type="entry name" value="PyrdxlP-dep_Trfase_major"/>
</dbReference>
<evidence type="ECO:0000256" key="3">
    <source>
        <dbReference type="RuleBase" id="RU003560"/>
    </source>
</evidence>
<evidence type="ECO:0000256" key="2">
    <source>
        <dbReference type="ARBA" id="ARBA00022898"/>
    </source>
</evidence>
<dbReference type="PANTHER" id="PTHR43094">
    <property type="entry name" value="AMINOTRANSFERASE"/>
    <property type="match status" value="1"/>
</dbReference>
<organism evidence="5 6">
    <name type="scientific">Natrarchaeobius chitinivorans</name>
    <dbReference type="NCBI Taxonomy" id="1679083"/>
    <lineage>
        <taxon>Archaea</taxon>
        <taxon>Methanobacteriati</taxon>
        <taxon>Methanobacteriota</taxon>
        <taxon>Stenosarchaea group</taxon>
        <taxon>Halobacteria</taxon>
        <taxon>Halobacteriales</taxon>
        <taxon>Natrialbaceae</taxon>
        <taxon>Natrarchaeobius</taxon>
    </lineage>
</organism>
<dbReference type="SUPFAM" id="SSF53383">
    <property type="entry name" value="PLP-dependent transferases"/>
    <property type="match status" value="1"/>
</dbReference>
<evidence type="ECO:0000256" key="4">
    <source>
        <dbReference type="SAM" id="MobiDB-lite"/>
    </source>
</evidence>
<keyword evidence="6" id="KW-1185">Reference proteome</keyword>
<dbReference type="Gene3D" id="3.40.640.10">
    <property type="entry name" value="Type I PLP-dependent aspartate aminotransferase-like (Major domain)"/>
    <property type="match status" value="1"/>
</dbReference>
<dbReference type="Pfam" id="PF00202">
    <property type="entry name" value="Aminotran_3"/>
    <property type="match status" value="1"/>
</dbReference>
<dbReference type="CDD" id="cd00610">
    <property type="entry name" value="OAT_like"/>
    <property type="match status" value="1"/>
</dbReference>
<accession>A0A3N6LV25</accession>
<dbReference type="InterPro" id="IPR015424">
    <property type="entry name" value="PyrdxlP-dep_Trfase"/>
</dbReference>
<feature type="compositionally biased region" description="Polar residues" evidence="4">
    <location>
        <begin position="1"/>
        <end position="15"/>
    </location>
</feature>
<dbReference type="Gene3D" id="3.90.1150.10">
    <property type="entry name" value="Aspartate Aminotransferase, domain 1"/>
    <property type="match status" value="1"/>
</dbReference>
<name>A0A3N6LV25_NATCH</name>
<evidence type="ECO:0000256" key="1">
    <source>
        <dbReference type="ARBA" id="ARBA00008954"/>
    </source>
</evidence>
<feature type="region of interest" description="Disordered" evidence="4">
    <location>
        <begin position="1"/>
        <end position="23"/>
    </location>
</feature>
<evidence type="ECO:0000313" key="5">
    <source>
        <dbReference type="EMBL" id="RQG94183.1"/>
    </source>
</evidence>
<reference evidence="5 6" key="1">
    <citation type="submission" date="2018-10" db="EMBL/GenBank/DDBJ databases">
        <title>Natrarchaeobius chitinivorans gen. nov., sp. nov., and Natrarchaeobius haloalkaliphilus sp. nov., alkaliphilic, chitin-utilizing haloarchaea from hypersaline alkaline lakes.</title>
        <authorList>
            <person name="Sorokin D.Y."/>
            <person name="Elcheninov A.G."/>
            <person name="Kostrikina N.A."/>
            <person name="Bale N.J."/>
            <person name="Sinninghe Damste J.S."/>
            <person name="Khijniak T.V."/>
            <person name="Kublanov I.V."/>
            <person name="Toshchakov S.V."/>
        </authorList>
    </citation>
    <scope>NUCLEOTIDE SEQUENCE [LARGE SCALE GENOMIC DNA]</scope>
    <source>
        <strain evidence="5 6">AArcht4T</strain>
    </source>
</reference>
<sequence length="446" mass="48771">MSKQTIDSSEASSSFPAIPHWHSPERSAMTITEAEGARVYDESGNEYLDFCSQLICTNLGHDNQAVIEAMNEQLHRVPYVASAQQNDTRDELANRLLDIAPDSLTDVFFSISGSDANEAAAHIARSVSDSHKILTRYRSYHGSTYGAGTLTTDPVTKNALSQYADTTGRAHFLPPISYRSPFNADSEAELAEQAADHVEYVIKNEGPDSIAGILTEPIGGSSGAFTAPEGYFERLREICDRYDILLIVDEVMTGFGRCGDWFGIQTEGVEPDILTFAKGVTGSYAPLAGVMVNDDIATEIDDDGIDIGQTWGGHPVSCAAGVAAVEEYDRHYLDRVQELSPYLERRLRELETDHDVVGDVRGRGLHWAVEFTDPETGEPFFDNRYEEGDDPVKGVLRTAAAEHNVMFGPGKPSFQLMVAPPFCIDESDIDEAIDAFSSAVTSQFES</sequence>